<name>A0A4Y2S0J1_ARAVE</name>
<proteinExistence type="predicted"/>
<organism evidence="1 2">
    <name type="scientific">Araneus ventricosus</name>
    <name type="common">Orbweaver spider</name>
    <name type="synonym">Epeira ventricosa</name>
    <dbReference type="NCBI Taxonomy" id="182803"/>
    <lineage>
        <taxon>Eukaryota</taxon>
        <taxon>Metazoa</taxon>
        <taxon>Ecdysozoa</taxon>
        <taxon>Arthropoda</taxon>
        <taxon>Chelicerata</taxon>
        <taxon>Arachnida</taxon>
        <taxon>Araneae</taxon>
        <taxon>Araneomorphae</taxon>
        <taxon>Entelegynae</taxon>
        <taxon>Araneoidea</taxon>
        <taxon>Araneidae</taxon>
        <taxon>Araneus</taxon>
    </lineage>
</organism>
<reference evidence="1 2" key="1">
    <citation type="journal article" date="2019" name="Sci. Rep.">
        <title>Orb-weaving spider Araneus ventricosus genome elucidates the spidroin gene catalogue.</title>
        <authorList>
            <person name="Kono N."/>
            <person name="Nakamura H."/>
            <person name="Ohtoshi R."/>
            <person name="Moran D.A.P."/>
            <person name="Shinohara A."/>
            <person name="Yoshida Y."/>
            <person name="Fujiwara M."/>
            <person name="Mori M."/>
            <person name="Tomita M."/>
            <person name="Arakawa K."/>
        </authorList>
    </citation>
    <scope>NUCLEOTIDE SEQUENCE [LARGE SCALE GENOMIC DNA]</scope>
</reference>
<protein>
    <submittedName>
        <fullName evidence="1">Uncharacterized protein</fullName>
    </submittedName>
</protein>
<sequence length="86" mass="9499">RLCSVIAGLGYYFFPSSFSADAIASTSTYLLLVKGLVQAIIDSESTYFYSFEASRGILSIVNRDEYSGAKLNFFSNDNFPSLILDE</sequence>
<dbReference type="EMBL" id="BGPR01148905">
    <property type="protein sequence ID" value="GBN81463.1"/>
    <property type="molecule type" value="Genomic_DNA"/>
</dbReference>
<comment type="caution">
    <text evidence="1">The sequence shown here is derived from an EMBL/GenBank/DDBJ whole genome shotgun (WGS) entry which is preliminary data.</text>
</comment>
<gene>
    <name evidence="1" type="ORF">AVEN_141275_1</name>
</gene>
<feature type="non-terminal residue" evidence="1">
    <location>
        <position position="1"/>
    </location>
</feature>
<accession>A0A4Y2S0J1</accession>
<dbReference type="AlphaFoldDB" id="A0A4Y2S0J1"/>
<keyword evidence="2" id="KW-1185">Reference proteome</keyword>
<evidence type="ECO:0000313" key="1">
    <source>
        <dbReference type="EMBL" id="GBN81463.1"/>
    </source>
</evidence>
<evidence type="ECO:0000313" key="2">
    <source>
        <dbReference type="Proteomes" id="UP000499080"/>
    </source>
</evidence>
<dbReference type="Proteomes" id="UP000499080">
    <property type="component" value="Unassembled WGS sequence"/>
</dbReference>